<keyword evidence="10" id="KW-0902">Two-component regulatory system</keyword>
<protein>
    <recommendedName>
        <fullName evidence="3">histidine kinase</fullName>
        <ecNumber evidence="3">2.7.13.3</ecNumber>
    </recommendedName>
</protein>
<keyword evidence="9" id="KW-0067">ATP-binding</keyword>
<comment type="catalytic activity">
    <reaction evidence="1">
        <text>ATP + protein L-histidine = ADP + protein N-phospho-L-histidine.</text>
        <dbReference type="EC" id="2.7.13.3"/>
    </reaction>
</comment>
<evidence type="ECO:0000256" key="10">
    <source>
        <dbReference type="ARBA" id="ARBA00023012"/>
    </source>
</evidence>
<dbReference type="InterPro" id="IPR013656">
    <property type="entry name" value="PAS_4"/>
</dbReference>
<evidence type="ECO:0000256" key="12">
    <source>
        <dbReference type="SAM" id="Phobius"/>
    </source>
</evidence>
<dbReference type="CDD" id="cd00082">
    <property type="entry name" value="HisKA"/>
    <property type="match status" value="1"/>
</dbReference>
<keyword evidence="8" id="KW-0418">Kinase</keyword>
<feature type="domain" description="Histidine kinase" evidence="13">
    <location>
        <begin position="373"/>
        <end position="590"/>
    </location>
</feature>
<evidence type="ECO:0000256" key="4">
    <source>
        <dbReference type="ARBA" id="ARBA00022475"/>
    </source>
</evidence>
<dbReference type="PROSITE" id="PS50109">
    <property type="entry name" value="HIS_KIN"/>
    <property type="match status" value="1"/>
</dbReference>
<dbReference type="NCBIfam" id="TIGR00229">
    <property type="entry name" value="sensory_box"/>
    <property type="match status" value="1"/>
</dbReference>
<dbReference type="Gene3D" id="3.30.565.10">
    <property type="entry name" value="Histidine kinase-like ATPase, C-terminal domain"/>
    <property type="match status" value="1"/>
</dbReference>
<dbReference type="SMART" id="SM00388">
    <property type="entry name" value="HisKA"/>
    <property type="match status" value="1"/>
</dbReference>
<comment type="subcellular location">
    <subcellularLocation>
        <location evidence="2">Cell membrane</location>
    </subcellularLocation>
</comment>
<evidence type="ECO:0000313" key="15">
    <source>
        <dbReference type="EMBL" id="OGF24513.1"/>
    </source>
</evidence>
<dbReference type="EMBL" id="MFFW01000012">
    <property type="protein sequence ID" value="OGF24513.1"/>
    <property type="molecule type" value="Genomic_DNA"/>
</dbReference>
<evidence type="ECO:0000256" key="5">
    <source>
        <dbReference type="ARBA" id="ARBA00022553"/>
    </source>
</evidence>
<dbReference type="Gene3D" id="3.30.450.20">
    <property type="entry name" value="PAS domain"/>
    <property type="match status" value="1"/>
</dbReference>
<evidence type="ECO:0000256" key="8">
    <source>
        <dbReference type="ARBA" id="ARBA00022777"/>
    </source>
</evidence>
<dbReference type="SUPFAM" id="SSF47384">
    <property type="entry name" value="Homodimeric domain of signal transducing histidine kinase"/>
    <property type="match status" value="1"/>
</dbReference>
<dbReference type="SMART" id="SM00304">
    <property type="entry name" value="HAMP"/>
    <property type="match status" value="1"/>
</dbReference>
<keyword evidence="12" id="KW-0812">Transmembrane</keyword>
<dbReference type="AlphaFoldDB" id="A0A1F5SDI8"/>
<name>A0A1F5SDI8_9BACT</name>
<dbReference type="GO" id="GO:0005524">
    <property type="term" value="F:ATP binding"/>
    <property type="evidence" value="ECO:0007669"/>
    <property type="project" value="UniProtKB-KW"/>
</dbReference>
<evidence type="ECO:0000256" key="1">
    <source>
        <dbReference type="ARBA" id="ARBA00000085"/>
    </source>
</evidence>
<dbReference type="InterPro" id="IPR003594">
    <property type="entry name" value="HATPase_dom"/>
</dbReference>
<feature type="domain" description="HAMP" evidence="14">
    <location>
        <begin position="193"/>
        <end position="245"/>
    </location>
</feature>
<dbReference type="InterPro" id="IPR000014">
    <property type="entry name" value="PAS"/>
</dbReference>
<dbReference type="STRING" id="1797989.A3H66_01140"/>
<reference evidence="15 16" key="1">
    <citation type="journal article" date="2016" name="Nat. Commun.">
        <title>Thousands of microbial genomes shed light on interconnected biogeochemical processes in an aquifer system.</title>
        <authorList>
            <person name="Anantharaman K."/>
            <person name="Brown C.T."/>
            <person name="Hug L.A."/>
            <person name="Sharon I."/>
            <person name="Castelle C.J."/>
            <person name="Probst A.J."/>
            <person name="Thomas B.C."/>
            <person name="Singh A."/>
            <person name="Wilkins M.J."/>
            <person name="Karaoz U."/>
            <person name="Brodie E.L."/>
            <person name="Williams K.H."/>
            <person name="Hubbard S.S."/>
            <person name="Banfield J.F."/>
        </authorList>
    </citation>
    <scope>NUCLEOTIDE SEQUENCE [LARGE SCALE GENOMIC DNA]</scope>
</reference>
<dbReference type="SUPFAM" id="SSF158472">
    <property type="entry name" value="HAMP domain-like"/>
    <property type="match status" value="1"/>
</dbReference>
<evidence type="ECO:0000256" key="11">
    <source>
        <dbReference type="ARBA" id="ARBA00023136"/>
    </source>
</evidence>
<evidence type="ECO:0000259" key="14">
    <source>
        <dbReference type="PROSITE" id="PS50885"/>
    </source>
</evidence>
<organism evidence="15 16">
    <name type="scientific">Candidatus Falkowbacteria bacterium RIFCSPLOWO2_02_FULL_45_21</name>
    <dbReference type="NCBI Taxonomy" id="1797989"/>
    <lineage>
        <taxon>Bacteria</taxon>
        <taxon>Candidatus Falkowiibacteriota</taxon>
    </lineage>
</organism>
<dbReference type="InterPro" id="IPR003660">
    <property type="entry name" value="HAMP_dom"/>
</dbReference>
<keyword evidence="6" id="KW-0808">Transferase</keyword>
<dbReference type="Gene3D" id="6.10.340.10">
    <property type="match status" value="1"/>
</dbReference>
<dbReference type="InterPro" id="IPR050351">
    <property type="entry name" value="BphY/WalK/GraS-like"/>
</dbReference>
<comment type="caution">
    <text evidence="15">The sequence shown here is derived from an EMBL/GenBank/DDBJ whole genome shotgun (WGS) entry which is preliminary data.</text>
</comment>
<keyword evidence="11 12" id="KW-0472">Membrane</keyword>
<evidence type="ECO:0000256" key="7">
    <source>
        <dbReference type="ARBA" id="ARBA00022741"/>
    </source>
</evidence>
<dbReference type="InterPro" id="IPR005467">
    <property type="entry name" value="His_kinase_dom"/>
</dbReference>
<sequence>MKIKLHWKLTLIFCSAVMIGLFIGYGFLVSHLKGYVEHNLETNLKHQILSGRDFLESQLSGQNMISDTDIIADRIGKQQELRVTIIDKSGAVIGDSELDASEIKKVENHLDRPEIQEVISKGFGISKRYSYTIKKYLFYMAIPFGKEKQAGFLRYAVPISYIEMLEGRLDQTIAGALLLVFLLSLVFTFVISFVVSRPLADMARIARAMAKGDFSRKPSIYSRDEIGDLAMALSYMSDEIKNKIDRIKHEGVKFDAVLSSMFEGIMVVDEKGRILLMNPSLRKIFFVDSDPENKSPVEAVRNPQIQDAVDKIIKDKQKLFSEEVTVSQPEEKVLKINAAPIIRNDALEGAVLVFHDITELRRLERVRQDFVANVSHELRTPISSIKGYSETLLEGAIDDKDNVREFISIIFQDSNRLANLIDDLLDLSKIESGKMKMTFSPLEIQPILKRCLGVLEKTIKDKKLSVSINIPDGIPKVMADDKRIAQVFLNLLDNAVKYTGDGGSVKVEVSESGNLVQVDITDTGMGIPEQDLPRIFERFYRVDKARSRELGGTGLGLSIVKHIVISHGGQVWVKSEQGLGSIFSFTIPHA</sequence>
<evidence type="ECO:0000256" key="9">
    <source>
        <dbReference type="ARBA" id="ARBA00022840"/>
    </source>
</evidence>
<keyword evidence="5" id="KW-0597">Phosphoprotein</keyword>
<keyword evidence="4" id="KW-1003">Cell membrane</keyword>
<dbReference type="PANTHER" id="PTHR45453">
    <property type="entry name" value="PHOSPHATE REGULON SENSOR PROTEIN PHOR"/>
    <property type="match status" value="1"/>
</dbReference>
<dbReference type="Pfam" id="PF00672">
    <property type="entry name" value="HAMP"/>
    <property type="match status" value="1"/>
</dbReference>
<dbReference type="NCBIfam" id="NF046044">
    <property type="entry name" value="PnpS"/>
    <property type="match status" value="1"/>
</dbReference>
<evidence type="ECO:0000256" key="6">
    <source>
        <dbReference type="ARBA" id="ARBA00022679"/>
    </source>
</evidence>
<dbReference type="Pfam" id="PF08448">
    <property type="entry name" value="PAS_4"/>
    <property type="match status" value="1"/>
</dbReference>
<dbReference type="GO" id="GO:0004721">
    <property type="term" value="F:phosphoprotein phosphatase activity"/>
    <property type="evidence" value="ECO:0007669"/>
    <property type="project" value="TreeGrafter"/>
</dbReference>
<dbReference type="PANTHER" id="PTHR45453:SF1">
    <property type="entry name" value="PHOSPHATE REGULON SENSOR PROTEIN PHOR"/>
    <property type="match status" value="1"/>
</dbReference>
<evidence type="ECO:0000259" key="13">
    <source>
        <dbReference type="PROSITE" id="PS50109"/>
    </source>
</evidence>
<dbReference type="CDD" id="cd00075">
    <property type="entry name" value="HATPase"/>
    <property type="match status" value="1"/>
</dbReference>
<dbReference type="GO" id="GO:0000155">
    <property type="term" value="F:phosphorelay sensor kinase activity"/>
    <property type="evidence" value="ECO:0007669"/>
    <property type="project" value="InterPro"/>
</dbReference>
<dbReference type="InterPro" id="IPR035965">
    <property type="entry name" value="PAS-like_dom_sf"/>
</dbReference>
<dbReference type="SMART" id="SM00387">
    <property type="entry name" value="HATPase_c"/>
    <property type="match status" value="1"/>
</dbReference>
<dbReference type="EC" id="2.7.13.3" evidence="3"/>
<dbReference type="CDD" id="cd06225">
    <property type="entry name" value="HAMP"/>
    <property type="match status" value="1"/>
</dbReference>
<dbReference type="InterPro" id="IPR003661">
    <property type="entry name" value="HisK_dim/P_dom"/>
</dbReference>
<dbReference type="SUPFAM" id="SSF55874">
    <property type="entry name" value="ATPase domain of HSP90 chaperone/DNA topoisomerase II/histidine kinase"/>
    <property type="match status" value="1"/>
</dbReference>
<evidence type="ECO:0000313" key="16">
    <source>
        <dbReference type="Proteomes" id="UP000178783"/>
    </source>
</evidence>
<dbReference type="FunFam" id="1.10.287.130:FF:000008">
    <property type="entry name" value="Two-component sensor histidine kinase"/>
    <property type="match status" value="1"/>
</dbReference>
<dbReference type="Proteomes" id="UP000178783">
    <property type="component" value="Unassembled WGS sequence"/>
</dbReference>
<evidence type="ECO:0000256" key="2">
    <source>
        <dbReference type="ARBA" id="ARBA00004236"/>
    </source>
</evidence>
<dbReference type="Pfam" id="PF00512">
    <property type="entry name" value="HisKA"/>
    <property type="match status" value="1"/>
</dbReference>
<dbReference type="InterPro" id="IPR036097">
    <property type="entry name" value="HisK_dim/P_sf"/>
</dbReference>
<feature type="transmembrane region" description="Helical" evidence="12">
    <location>
        <begin position="173"/>
        <end position="195"/>
    </location>
</feature>
<dbReference type="GO" id="GO:0016036">
    <property type="term" value="P:cellular response to phosphate starvation"/>
    <property type="evidence" value="ECO:0007669"/>
    <property type="project" value="TreeGrafter"/>
</dbReference>
<dbReference type="InterPro" id="IPR036890">
    <property type="entry name" value="HATPase_C_sf"/>
</dbReference>
<dbReference type="Gene3D" id="1.10.287.130">
    <property type="match status" value="1"/>
</dbReference>
<proteinExistence type="predicted"/>
<dbReference type="InterPro" id="IPR004358">
    <property type="entry name" value="Sig_transdc_His_kin-like_C"/>
</dbReference>
<feature type="transmembrane region" description="Helical" evidence="12">
    <location>
        <begin position="7"/>
        <end position="28"/>
    </location>
</feature>
<accession>A0A1F5SDI8</accession>
<dbReference type="PRINTS" id="PR00344">
    <property type="entry name" value="BCTRLSENSOR"/>
</dbReference>
<keyword evidence="12" id="KW-1133">Transmembrane helix</keyword>
<dbReference type="GO" id="GO:0005886">
    <property type="term" value="C:plasma membrane"/>
    <property type="evidence" value="ECO:0007669"/>
    <property type="project" value="UniProtKB-SubCell"/>
</dbReference>
<dbReference type="Pfam" id="PF02518">
    <property type="entry name" value="HATPase_c"/>
    <property type="match status" value="1"/>
</dbReference>
<gene>
    <name evidence="15" type="ORF">A3H66_01140</name>
</gene>
<dbReference type="PROSITE" id="PS50885">
    <property type="entry name" value="HAMP"/>
    <property type="match status" value="1"/>
</dbReference>
<evidence type="ECO:0000256" key="3">
    <source>
        <dbReference type="ARBA" id="ARBA00012438"/>
    </source>
</evidence>
<dbReference type="SUPFAM" id="SSF55785">
    <property type="entry name" value="PYP-like sensor domain (PAS domain)"/>
    <property type="match status" value="1"/>
</dbReference>
<dbReference type="FunFam" id="3.30.565.10:FF:000023">
    <property type="entry name" value="PAS domain-containing sensor histidine kinase"/>
    <property type="match status" value="1"/>
</dbReference>
<keyword evidence="7" id="KW-0547">Nucleotide-binding</keyword>